<dbReference type="AlphaFoldDB" id="A0A4R1NIV9"/>
<dbReference type="OrthoDB" id="6503440at2"/>
<name>A0A4R1NIV9_9GAMM</name>
<gene>
    <name evidence="1" type="ORF">EZJ58_5332</name>
</gene>
<comment type="caution">
    <text evidence="1">The sequence shown here is derived from an EMBL/GenBank/DDBJ whole genome shotgun (WGS) entry which is preliminary data.</text>
</comment>
<dbReference type="RefSeq" id="WP_132926901.1">
    <property type="nucleotide sequence ID" value="NZ_SJOI01000001.1"/>
</dbReference>
<organism evidence="1 2">
    <name type="scientific">Sodalis ligni</name>
    <dbReference type="NCBI Taxonomy" id="2697027"/>
    <lineage>
        <taxon>Bacteria</taxon>
        <taxon>Pseudomonadati</taxon>
        <taxon>Pseudomonadota</taxon>
        <taxon>Gammaproteobacteria</taxon>
        <taxon>Enterobacterales</taxon>
        <taxon>Bruguierivoracaceae</taxon>
        <taxon>Sodalis</taxon>
    </lineage>
</organism>
<keyword evidence="2" id="KW-1185">Reference proteome</keyword>
<protein>
    <submittedName>
        <fullName evidence="1">Uncharacterized protein</fullName>
    </submittedName>
</protein>
<evidence type="ECO:0000313" key="1">
    <source>
        <dbReference type="EMBL" id="TCL07029.1"/>
    </source>
</evidence>
<evidence type="ECO:0000313" key="2">
    <source>
        <dbReference type="Proteomes" id="UP000294555"/>
    </source>
</evidence>
<sequence length="304" mass="35073">MQAFSPDLPMPESLYYSAKETHPLSTLDEKKICSMVDDLKLTDSDKEHYVTGWMGEDSVVVIHNYREKRGTSNGFVLSKENQYRLSVQSIAFRIPKIFLWLSLRRKPRNATLITYDTIGELRSPIVQYRNLFDKSLKLKLEQDWQALNDYIGLACWQLENGCPLWKQLEQAITPAALTAWVNAPVFEEKRLQKDGPFEGFWSGNVFIARSKPPYPSLQLLWRDEDNRLQPGYIFTAVPDKKQDKLVPSLRIRPHRAEKHYPLNVFDARHLQYARSLLSYAEGVLTGMSPPLVEMMNGSNPLPDL</sequence>
<reference evidence="1 2" key="1">
    <citation type="submission" date="2019-02" db="EMBL/GenBank/DDBJ databases">
        <title>Investigation of anaerobic lignin degradation for improved lignocellulosic biofuels.</title>
        <authorList>
            <person name="Deangelis K."/>
        </authorList>
    </citation>
    <scope>NUCLEOTIDE SEQUENCE [LARGE SCALE GENOMIC DNA]</scope>
    <source>
        <strain evidence="1 2">159R</strain>
    </source>
</reference>
<dbReference type="Proteomes" id="UP000294555">
    <property type="component" value="Unassembled WGS sequence"/>
</dbReference>
<dbReference type="EMBL" id="SJOI01000001">
    <property type="protein sequence ID" value="TCL07029.1"/>
    <property type="molecule type" value="Genomic_DNA"/>
</dbReference>
<proteinExistence type="predicted"/>
<accession>A0A4R1NIV9</accession>